<comment type="caution">
    <text evidence="2">The sequence shown here is derived from an EMBL/GenBank/DDBJ whole genome shotgun (WGS) entry which is preliminary data.</text>
</comment>
<dbReference type="SUPFAM" id="SSF53639">
    <property type="entry name" value="AraD/HMP-PK domain-like"/>
    <property type="match status" value="1"/>
</dbReference>
<dbReference type="InterPro" id="IPR036409">
    <property type="entry name" value="Aldolase_II/adducin_N_sf"/>
</dbReference>
<name>A0ABU5ANK4_9HYPH</name>
<reference evidence="2 3" key="1">
    <citation type="submission" date="2023-08" db="EMBL/GenBank/DDBJ databases">
        <title>Implementing the SeqCode for naming new Mesorhizobium species isolated from Vachellia karroo root nodules.</title>
        <authorList>
            <person name="Van Lill M."/>
        </authorList>
    </citation>
    <scope>NUCLEOTIDE SEQUENCE [LARGE SCALE GENOMIC DNA]</scope>
    <source>
        <strain evidence="2 3">VK4B</strain>
    </source>
</reference>
<organism evidence="2 3">
    <name type="scientific">Mesorhizobium abyssinicae</name>
    <dbReference type="NCBI Taxonomy" id="1209958"/>
    <lineage>
        <taxon>Bacteria</taxon>
        <taxon>Pseudomonadati</taxon>
        <taxon>Pseudomonadota</taxon>
        <taxon>Alphaproteobacteria</taxon>
        <taxon>Hyphomicrobiales</taxon>
        <taxon>Phyllobacteriaceae</taxon>
        <taxon>Mesorhizobium</taxon>
    </lineage>
</organism>
<evidence type="ECO:0000313" key="3">
    <source>
        <dbReference type="Proteomes" id="UP001276564"/>
    </source>
</evidence>
<dbReference type="Gene3D" id="3.40.225.10">
    <property type="entry name" value="Class II aldolase/adducin N-terminal domain"/>
    <property type="match status" value="1"/>
</dbReference>
<dbReference type="EMBL" id="JAVIIP010000006">
    <property type="protein sequence ID" value="MDX8538838.1"/>
    <property type="molecule type" value="Genomic_DNA"/>
</dbReference>
<sequence length="357" mass="37685">MAARIDHDAAELQALRVLSASVGADPLLVQGAGGNTSLKQAGVLWIKASGTWLMNAATADIMVPVALAPLLDAVARKDPAAEKAAAFTLSELNPHQLRPSIETTVHALLPQKVVVHVHCVETIAIAVQTNAEAVLEERLRGLDWAFVPYRRPGLPLAQGIAERLRPRTDVLVLGNHGLVVAADTVAEANLLLRRVTGLLARAPRKAPAPDLDALLRLAMGSDYRLPVAVEAHAAATDLASCRIAASGSLYPDHVIFLGIGSVIAGPNENAAAVVARIAAAGQPAPASILFPGKGILMRRDANAGAEAMARCLADVAIRVDPTARVNYLSIEENAELLNWDAEKYRQELNRRAGSVLQ</sequence>
<keyword evidence="3" id="KW-1185">Reference proteome</keyword>
<dbReference type="Pfam" id="PF00596">
    <property type="entry name" value="Aldolase_II"/>
    <property type="match status" value="1"/>
</dbReference>
<dbReference type="SMART" id="SM01007">
    <property type="entry name" value="Aldolase_II"/>
    <property type="match status" value="1"/>
</dbReference>
<gene>
    <name evidence="2" type="ORF">RFM23_14540</name>
</gene>
<dbReference type="RefSeq" id="WP_320320675.1">
    <property type="nucleotide sequence ID" value="NZ_JAVIIP010000006.1"/>
</dbReference>
<evidence type="ECO:0000313" key="2">
    <source>
        <dbReference type="EMBL" id="MDX8538838.1"/>
    </source>
</evidence>
<dbReference type="Proteomes" id="UP001276564">
    <property type="component" value="Unassembled WGS sequence"/>
</dbReference>
<protein>
    <submittedName>
        <fullName evidence="2">Class II aldolase/adducin family protein</fullName>
    </submittedName>
</protein>
<proteinExistence type="predicted"/>
<feature type="domain" description="Class II aldolase/adducin N-terminal" evidence="1">
    <location>
        <begin position="14"/>
        <end position="203"/>
    </location>
</feature>
<accession>A0ABU5ANK4</accession>
<dbReference type="InterPro" id="IPR001303">
    <property type="entry name" value="Aldolase_II/adducin_N"/>
</dbReference>
<evidence type="ECO:0000259" key="1">
    <source>
        <dbReference type="SMART" id="SM01007"/>
    </source>
</evidence>